<feature type="compositionally biased region" description="Basic and acidic residues" evidence="7">
    <location>
        <begin position="462"/>
        <end position="476"/>
    </location>
</feature>
<dbReference type="SMART" id="SM00239">
    <property type="entry name" value="C2"/>
    <property type="match status" value="2"/>
</dbReference>
<feature type="compositionally biased region" description="Basic and acidic residues" evidence="7">
    <location>
        <begin position="583"/>
        <end position="596"/>
    </location>
</feature>
<evidence type="ECO:0000259" key="8">
    <source>
        <dbReference type="PROSITE" id="PS50004"/>
    </source>
</evidence>
<dbReference type="EMBL" id="JAMWBK010000003">
    <property type="protein sequence ID" value="KAJ8906482.1"/>
    <property type="molecule type" value="Genomic_DNA"/>
</dbReference>
<feature type="compositionally biased region" description="Basic and acidic residues" evidence="7">
    <location>
        <begin position="627"/>
        <end position="636"/>
    </location>
</feature>
<keyword evidence="3" id="KW-0445">Lipid transport</keyword>
<evidence type="ECO:0000259" key="9">
    <source>
        <dbReference type="PROSITE" id="PS50095"/>
    </source>
</evidence>
<comment type="caution">
    <text evidence="11">The sequence shown here is derived from an EMBL/GenBank/DDBJ whole genome shotgun (WGS) entry which is preliminary data.</text>
</comment>
<dbReference type="PANTHER" id="PTHR10774">
    <property type="entry name" value="EXTENDED SYNAPTOTAGMIN-RELATED"/>
    <property type="match status" value="1"/>
</dbReference>
<dbReference type="PROSITE" id="PS50004">
    <property type="entry name" value="C2"/>
    <property type="match status" value="1"/>
</dbReference>
<dbReference type="Gene3D" id="2.60.60.20">
    <property type="entry name" value="PLAT/LH2 domain"/>
    <property type="match status" value="1"/>
</dbReference>
<gene>
    <name evidence="11" type="ORF">NDN08_002975</name>
</gene>
<feature type="compositionally biased region" description="Basic and acidic residues" evidence="7">
    <location>
        <begin position="489"/>
        <end position="498"/>
    </location>
</feature>
<name>A0AAV8UYS1_9RHOD</name>
<comment type="caution">
    <text evidence="6">Lacks conserved residue(s) required for the propagation of feature annotation.</text>
</comment>
<dbReference type="Pfam" id="PF00168">
    <property type="entry name" value="C2"/>
    <property type="match status" value="2"/>
</dbReference>
<evidence type="ECO:0000256" key="5">
    <source>
        <dbReference type="ARBA" id="ARBA00023136"/>
    </source>
</evidence>
<dbReference type="InterPro" id="IPR001024">
    <property type="entry name" value="PLAT/LH2_dom"/>
</dbReference>
<feature type="domain" description="PLAT" evidence="9">
    <location>
        <begin position="932"/>
        <end position="1049"/>
    </location>
</feature>
<dbReference type="SUPFAM" id="SSF49723">
    <property type="entry name" value="Lipase/lipooxygenase domain (PLAT/LH2 domain)"/>
    <property type="match status" value="1"/>
</dbReference>
<evidence type="ECO:0000256" key="3">
    <source>
        <dbReference type="ARBA" id="ARBA00023055"/>
    </source>
</evidence>
<dbReference type="InterPro" id="IPR000008">
    <property type="entry name" value="C2_dom"/>
</dbReference>
<evidence type="ECO:0000313" key="12">
    <source>
        <dbReference type="Proteomes" id="UP001157974"/>
    </source>
</evidence>
<comment type="subcellular location">
    <subcellularLocation>
        <location evidence="1">Membrane</location>
    </subcellularLocation>
</comment>
<dbReference type="PANTHER" id="PTHR10774:SF190">
    <property type="entry name" value="C2 CALCIUM_LIPID-BINDING ENDONUCLEASE_EXONUCLEASE_PHOSPHATASE-RELATED"/>
    <property type="match status" value="1"/>
</dbReference>
<evidence type="ECO:0000256" key="6">
    <source>
        <dbReference type="PROSITE-ProRule" id="PRU00152"/>
    </source>
</evidence>
<dbReference type="PROSITE" id="PS50095">
    <property type="entry name" value="PLAT"/>
    <property type="match status" value="1"/>
</dbReference>
<dbReference type="InterPro" id="IPR045050">
    <property type="entry name" value="Synaptotagmin_plant"/>
</dbReference>
<feature type="domain" description="C2" evidence="8">
    <location>
        <begin position="678"/>
        <end position="794"/>
    </location>
</feature>
<dbReference type="GO" id="GO:0005783">
    <property type="term" value="C:endoplasmic reticulum"/>
    <property type="evidence" value="ECO:0007669"/>
    <property type="project" value="TreeGrafter"/>
</dbReference>
<dbReference type="InterPro" id="IPR031468">
    <property type="entry name" value="SMP_LBD"/>
</dbReference>
<proteinExistence type="predicted"/>
<feature type="domain" description="SMP-LTD" evidence="10">
    <location>
        <begin position="58"/>
        <end position="242"/>
    </location>
</feature>
<dbReference type="Pfam" id="PF01477">
    <property type="entry name" value="PLAT"/>
    <property type="match status" value="1"/>
</dbReference>
<evidence type="ECO:0000256" key="7">
    <source>
        <dbReference type="SAM" id="MobiDB-lite"/>
    </source>
</evidence>
<evidence type="ECO:0000259" key="10">
    <source>
        <dbReference type="PROSITE" id="PS51847"/>
    </source>
</evidence>
<keyword evidence="2" id="KW-0813">Transport</keyword>
<dbReference type="InterPro" id="IPR035892">
    <property type="entry name" value="C2_domain_sf"/>
</dbReference>
<dbReference type="GO" id="GO:0008289">
    <property type="term" value="F:lipid binding"/>
    <property type="evidence" value="ECO:0007669"/>
    <property type="project" value="UniProtKB-KW"/>
</dbReference>
<evidence type="ECO:0000256" key="1">
    <source>
        <dbReference type="ARBA" id="ARBA00004370"/>
    </source>
</evidence>
<dbReference type="GO" id="GO:0016020">
    <property type="term" value="C:membrane"/>
    <property type="evidence" value="ECO:0007669"/>
    <property type="project" value="UniProtKB-SubCell"/>
</dbReference>
<sequence length="1072" mass="120140">MNLGFLWKAASSSFLFPVAVAYAAIKVLDATFFRKNSARLVLDEEQDADEGDVLKNEKEESVIWIAVLLFKFWSQWATNLEDEILKLIYPMVVEAKPAVFPYLAVSDISIGTEPPYVVSVKTFSNPDPRTLIVDCLLEWISPDNQVTLRTGLTHGPHVLKASNLSIKARTRFVLTLCEDRINLEKMSISIVGRPIVKLSVVPFASGIDLLGGNKIVEWFNDLVYFLLSELMSFPNAVSITLRTNNAAESDELRKERSRTKSFLSNIVSSFKAQAETISHTYLQLELLRAVGGIIDSRPSQSHLNFDARVQKEMRNESEDDSPGFISAKVIEGIDLGGQQMSQNFHPIVRLRVGEESRDTDHDRDGHDADTGRDAIFNERLYVPVSKNERFLCVQLLAGYGNAVENLVFGEKVVGSAWISIEEIQEAAKVPVWVHLKGTCSGEADEGVGMVRVQMAFVKFARQDDDRKRRPVADRVKKVTNRVRNGKYGADPEHPDERAAQTGQRRQHRRSTGHKHDPEGSEQVPEHQPGQHGNNSPRNEEGCSENSNHSHGKVLHRLSGHLEGHRRPSLHRHSSEKSANSPDNNEHRLSSHSEHFYRRSRHRRRSSPQYSEDVGGTASAKEQALESNDERGEKFASDEYVGSSEELDVRSLNQARAMEGGSNQGTFAPPERGVPSQQPDNDPVPAAEASSEAARDTLVEGEWVVDFLESTQWPSEHSFQCEIICGPTTRVTKVQKDTQQPVWDEHFTFPVNDPSTDLLNILVLGKELLASDLILGRALLQLTRGQSMRMRELWIPLIMDKHDDKPVWARCWVGYRCLTPTLSRAPSELLINPINQLLTDRVQRMKHNFRQRNEDSEKAENIQLLQAIRKLSSEVFDTIQKNAMEIRLGHEALVEKIRHGNDASTSRGLALYSVESSPEKRKKEDGCPKEKHCPVLISVETSDHMGSGTDGEVWITFEGVDGGSSPVMYLNRRKHSFSAGSVDVFCILIESSLAPIKSMTIGHYNSGLSLDWRLEKVVVESLLEPWTASFTAKQWIKSGLDHEKGVTLNKDGPVPVADKTNSTLARKGDKPRE</sequence>
<feature type="region of interest" description="Disordered" evidence="7">
    <location>
        <begin position="1046"/>
        <end position="1072"/>
    </location>
</feature>
<accession>A0AAV8UYS1</accession>
<dbReference type="PROSITE" id="PS51847">
    <property type="entry name" value="SMP"/>
    <property type="match status" value="1"/>
</dbReference>
<dbReference type="AlphaFoldDB" id="A0AAV8UYS1"/>
<keyword evidence="5" id="KW-0472">Membrane</keyword>
<dbReference type="Proteomes" id="UP001157974">
    <property type="component" value="Unassembled WGS sequence"/>
</dbReference>
<keyword evidence="4" id="KW-0446">Lipid-binding</keyword>
<dbReference type="Gene3D" id="2.60.40.150">
    <property type="entry name" value="C2 domain"/>
    <property type="match status" value="2"/>
</dbReference>
<dbReference type="InterPro" id="IPR036392">
    <property type="entry name" value="PLAT/LH2_dom_sf"/>
</dbReference>
<organism evidence="11 12">
    <name type="scientific">Rhodosorus marinus</name>
    <dbReference type="NCBI Taxonomy" id="101924"/>
    <lineage>
        <taxon>Eukaryota</taxon>
        <taxon>Rhodophyta</taxon>
        <taxon>Stylonematophyceae</taxon>
        <taxon>Stylonematales</taxon>
        <taxon>Stylonemataceae</taxon>
        <taxon>Rhodosorus</taxon>
    </lineage>
</organism>
<evidence type="ECO:0008006" key="13">
    <source>
        <dbReference type="Google" id="ProtNLM"/>
    </source>
</evidence>
<feature type="region of interest" description="Disordered" evidence="7">
    <location>
        <begin position="462"/>
        <end position="550"/>
    </location>
</feature>
<feature type="region of interest" description="Disordered" evidence="7">
    <location>
        <begin position="563"/>
        <end position="694"/>
    </location>
</feature>
<evidence type="ECO:0000256" key="2">
    <source>
        <dbReference type="ARBA" id="ARBA00022448"/>
    </source>
</evidence>
<evidence type="ECO:0000313" key="11">
    <source>
        <dbReference type="EMBL" id="KAJ8906482.1"/>
    </source>
</evidence>
<dbReference type="CDD" id="cd21669">
    <property type="entry name" value="SMP_SF"/>
    <property type="match status" value="1"/>
</dbReference>
<dbReference type="CDD" id="cd00030">
    <property type="entry name" value="C2"/>
    <property type="match status" value="1"/>
</dbReference>
<dbReference type="SUPFAM" id="SSF49562">
    <property type="entry name" value="C2 domain (Calcium/lipid-binding domain, CaLB)"/>
    <property type="match status" value="2"/>
</dbReference>
<evidence type="ECO:0000256" key="4">
    <source>
        <dbReference type="ARBA" id="ARBA00023121"/>
    </source>
</evidence>
<protein>
    <recommendedName>
        <fullName evidence="13">C2 domain-containing protein</fullName>
    </recommendedName>
</protein>
<keyword evidence="12" id="KW-1185">Reference proteome</keyword>
<dbReference type="GO" id="GO:0006869">
    <property type="term" value="P:lipid transport"/>
    <property type="evidence" value="ECO:0007669"/>
    <property type="project" value="UniProtKB-KW"/>
</dbReference>
<reference evidence="11 12" key="1">
    <citation type="journal article" date="2023" name="Nat. Commun.">
        <title>Origin of minicircular mitochondrial genomes in red algae.</title>
        <authorList>
            <person name="Lee Y."/>
            <person name="Cho C.H."/>
            <person name="Lee Y.M."/>
            <person name="Park S.I."/>
            <person name="Yang J.H."/>
            <person name="West J.A."/>
            <person name="Bhattacharya D."/>
            <person name="Yoon H.S."/>
        </authorList>
    </citation>
    <scope>NUCLEOTIDE SEQUENCE [LARGE SCALE GENOMIC DNA]</scope>
    <source>
        <strain evidence="11 12">CCMP1338</strain>
        <tissue evidence="11">Whole cell</tissue>
    </source>
</reference>